<dbReference type="Proteomes" id="UP000281406">
    <property type="component" value="Unassembled WGS sequence"/>
</dbReference>
<dbReference type="EMBL" id="RJVU01078462">
    <property type="protein sequence ID" value="ROI15836.1"/>
    <property type="molecule type" value="Genomic_DNA"/>
</dbReference>
<protein>
    <submittedName>
        <fullName evidence="1">Uncharacterized protein</fullName>
    </submittedName>
</protein>
<evidence type="ECO:0000313" key="2">
    <source>
        <dbReference type="Proteomes" id="UP000281406"/>
    </source>
</evidence>
<name>A0A3N0XEM4_ANAGA</name>
<evidence type="ECO:0000313" key="1">
    <source>
        <dbReference type="EMBL" id="ROI15836.1"/>
    </source>
</evidence>
<comment type="caution">
    <text evidence="1">The sequence shown here is derived from an EMBL/GenBank/DDBJ whole genome shotgun (WGS) entry which is preliminary data.</text>
</comment>
<keyword evidence="2" id="KW-1185">Reference proteome</keyword>
<proteinExistence type="predicted"/>
<sequence length="178" mass="18873">MAATPELPTVMAAISEPPAIMDIMPDSPAIESIIPESSAIMDVTSRFPVIMHIANEVVKAVPRCKRLVSSLDDASLMRVHSSGTPAVVLSQELKSLLTSLLQCLIQSTSLLQVSPDQVLSAPLEVLLGFSTVLLHRGGLQPCLIGYGGLLLQHGELQWHLICYGGLPLCPGGHLPNPA</sequence>
<dbReference type="AlphaFoldDB" id="A0A3N0XEM4"/>
<gene>
    <name evidence="1" type="ORF">DPX16_21343</name>
</gene>
<reference evidence="1 2" key="1">
    <citation type="submission" date="2018-10" db="EMBL/GenBank/DDBJ databases">
        <title>Genome assembly for a Yunnan-Guizhou Plateau 3E fish, Anabarilius grahami (Regan), and its evolutionary and genetic applications.</title>
        <authorList>
            <person name="Jiang W."/>
        </authorList>
    </citation>
    <scope>NUCLEOTIDE SEQUENCE [LARGE SCALE GENOMIC DNA]</scope>
    <source>
        <strain evidence="1">AG-KIZ</strain>
        <tissue evidence="1">Muscle</tissue>
    </source>
</reference>
<accession>A0A3N0XEM4</accession>
<organism evidence="1 2">
    <name type="scientific">Anabarilius grahami</name>
    <name type="common">Kanglang fish</name>
    <name type="synonym">Barilius grahami</name>
    <dbReference type="NCBI Taxonomy" id="495550"/>
    <lineage>
        <taxon>Eukaryota</taxon>
        <taxon>Metazoa</taxon>
        <taxon>Chordata</taxon>
        <taxon>Craniata</taxon>
        <taxon>Vertebrata</taxon>
        <taxon>Euteleostomi</taxon>
        <taxon>Actinopterygii</taxon>
        <taxon>Neopterygii</taxon>
        <taxon>Teleostei</taxon>
        <taxon>Ostariophysi</taxon>
        <taxon>Cypriniformes</taxon>
        <taxon>Xenocyprididae</taxon>
        <taxon>Xenocypridinae</taxon>
        <taxon>Xenocypridinae incertae sedis</taxon>
        <taxon>Anabarilius</taxon>
    </lineage>
</organism>